<organism evidence="3 4">
    <name type="scientific">Petrolisthes manimaculis</name>
    <dbReference type="NCBI Taxonomy" id="1843537"/>
    <lineage>
        <taxon>Eukaryota</taxon>
        <taxon>Metazoa</taxon>
        <taxon>Ecdysozoa</taxon>
        <taxon>Arthropoda</taxon>
        <taxon>Crustacea</taxon>
        <taxon>Multicrustacea</taxon>
        <taxon>Malacostraca</taxon>
        <taxon>Eumalacostraca</taxon>
        <taxon>Eucarida</taxon>
        <taxon>Decapoda</taxon>
        <taxon>Pleocyemata</taxon>
        <taxon>Anomura</taxon>
        <taxon>Galatheoidea</taxon>
        <taxon>Porcellanidae</taxon>
        <taxon>Petrolisthes</taxon>
    </lineage>
</organism>
<dbReference type="InterPro" id="IPR035437">
    <property type="entry name" value="SNase_OB-fold_sf"/>
</dbReference>
<sequence>MLSIANASGVMLHNKTEVIKRKYEIQTVKDIISTESKNMSPESNITGAQRIAIRKSPSNTHRGPLRRPHPTEGKNVGDTSFVSVPVVAREISFTSKMEPKEPIVSKQLPPVHTRKDNIDSKPALTEQVPPVHAQKDNTDIKQAVTELVPPVHTIKDTNIKPALTEQVHTKKDNTDIKQAVTEQVPPVHAQKDNSDSKPAVTEQVPPVHAQKDNSDSKLAVSEQVPLVHTMIGRNESKPNQIPKNAGEFYNLPEVESSGGGKLNDIPKIKTCDNGVHEDNAPEENSLMVSLSGNGKASLNFQNVPTVSDFLKLKCDYIGVITGAESFKNFTTAVFVEGCEDILSGADSFLSSIPPDREFRPQIGSLVAALSPRDESWYRAFVHSVDACSYYVCYIDFGNLERVSSVKPLPLGKPQEMPGFAMLAQIQSEATLKVQNVLQHTIREGGQVAFKVIDKKSELVKAALTVEGLSNDVEYILKPWYMALPSLENKDLGLTLVSESSTPKIEAEAPHLVPSPTCKTAVDTESFEKCSGLITPNTIENVSTTDELAPALSSSPDRRFAESSSVSHSAPVTPNVDIELPIQGEMIKASLEETQQSHVFAIKSSKDPLKHDTVEDTKPAAEHLTPRKFWACDLDNTEVDIGREYSVMPVWVDRDNNLFVHVLTDEFLTKYQELTCLTNNCGQGNVVGDVEVGEVVCGYIASDDLWYRAEVLEKHPELVSLFFVDFGDTQSVPRTDIREFSTGLMAFPRFCVKVKVWGMRKDDEVAQRKLNGFVSSQTRLTMISHGDMGVLLYNQDKVLLNNESLSSEEEVPHHNDQKESSVGEDLQTNANSTHQLPGSHVQEGLEMPSPSPLPSPQLGAVPKSYPKCSAPDNCSITPGDGKEKVHMEGGTPTRMYQDCQTSTLALGENVNVCVLESVNPHTIFVISQDSLCLYGKLDELSVQFNKYCNSHPGQLYRPKQGEMCLSKYSLDGMWYRAASVLPGLESSVVLFVDYGNSEDVSHSNIRQIPTTFLDLPCLAIHCIMSGIAFDGMKEEASERLVQLLPSESSKIVSVLQYNDDGTYTIDIPDIKEILLSEGLVMSK</sequence>
<feature type="compositionally biased region" description="Polar residues" evidence="1">
    <location>
        <begin position="37"/>
        <end position="47"/>
    </location>
</feature>
<feature type="compositionally biased region" description="Basic and acidic residues" evidence="1">
    <location>
        <begin position="809"/>
        <end position="820"/>
    </location>
</feature>
<feature type="region of interest" description="Disordered" evidence="1">
    <location>
        <begin position="182"/>
        <end position="219"/>
    </location>
</feature>
<dbReference type="FunFam" id="2.30.30.140:FF:000018">
    <property type="entry name" value="Serine/threonine-protein kinase 31"/>
    <property type="match status" value="1"/>
</dbReference>
<name>A0AAE1NY14_9EUCA</name>
<reference evidence="3" key="1">
    <citation type="submission" date="2023-11" db="EMBL/GenBank/DDBJ databases">
        <title>Genome assemblies of two species of porcelain crab, Petrolisthes cinctipes and Petrolisthes manimaculis (Anomura: Porcellanidae).</title>
        <authorList>
            <person name="Angst P."/>
        </authorList>
    </citation>
    <scope>NUCLEOTIDE SEQUENCE</scope>
    <source>
        <strain evidence="3">PB745_02</strain>
        <tissue evidence="3">Gill</tissue>
    </source>
</reference>
<dbReference type="PANTHER" id="PTHR22948:SF29">
    <property type="entry name" value="FI02030P-RELATED"/>
    <property type="match status" value="1"/>
</dbReference>
<keyword evidence="4" id="KW-1185">Reference proteome</keyword>
<feature type="compositionally biased region" description="Polar residues" evidence="1">
    <location>
        <begin position="561"/>
        <end position="571"/>
    </location>
</feature>
<feature type="domain" description="Tudor" evidence="2">
    <location>
        <begin position="359"/>
        <end position="417"/>
    </location>
</feature>
<evidence type="ECO:0000256" key="1">
    <source>
        <dbReference type="SAM" id="MobiDB-lite"/>
    </source>
</evidence>
<dbReference type="SUPFAM" id="SSF63748">
    <property type="entry name" value="Tudor/PWWP/MBT"/>
    <property type="match status" value="3"/>
</dbReference>
<protein>
    <recommendedName>
        <fullName evidence="2">Tudor domain-containing protein</fullName>
    </recommendedName>
</protein>
<feature type="compositionally biased region" description="Polar residues" evidence="1">
    <location>
        <begin position="825"/>
        <end position="835"/>
    </location>
</feature>
<feature type="region of interest" description="Disordered" evidence="1">
    <location>
        <begin position="548"/>
        <end position="571"/>
    </location>
</feature>
<dbReference type="Pfam" id="PF00567">
    <property type="entry name" value="TUDOR"/>
    <property type="match status" value="3"/>
</dbReference>
<feature type="domain" description="Tudor" evidence="2">
    <location>
        <begin position="956"/>
        <end position="1014"/>
    </location>
</feature>
<dbReference type="SMART" id="SM00333">
    <property type="entry name" value="TUDOR"/>
    <property type="match status" value="3"/>
</dbReference>
<accession>A0AAE1NY14</accession>
<dbReference type="Gene3D" id="2.30.30.140">
    <property type="match status" value="3"/>
</dbReference>
<dbReference type="InterPro" id="IPR002999">
    <property type="entry name" value="Tudor"/>
</dbReference>
<dbReference type="PROSITE" id="PS50304">
    <property type="entry name" value="TUDOR"/>
    <property type="match status" value="3"/>
</dbReference>
<feature type="domain" description="Tudor" evidence="2">
    <location>
        <begin position="688"/>
        <end position="746"/>
    </location>
</feature>
<dbReference type="CDD" id="cd20379">
    <property type="entry name" value="Tudor_dTUD-like"/>
    <property type="match status" value="1"/>
</dbReference>
<proteinExistence type="predicted"/>
<dbReference type="Proteomes" id="UP001292094">
    <property type="component" value="Unassembled WGS sequence"/>
</dbReference>
<dbReference type="EMBL" id="JAWZYT010003688">
    <property type="protein sequence ID" value="KAK4297217.1"/>
    <property type="molecule type" value="Genomic_DNA"/>
</dbReference>
<dbReference type="GO" id="GO:0034587">
    <property type="term" value="P:piRNA processing"/>
    <property type="evidence" value="ECO:0007669"/>
    <property type="project" value="TreeGrafter"/>
</dbReference>
<dbReference type="GO" id="GO:0043186">
    <property type="term" value="C:P granule"/>
    <property type="evidence" value="ECO:0007669"/>
    <property type="project" value="TreeGrafter"/>
</dbReference>
<comment type="caution">
    <text evidence="3">The sequence shown here is derived from an EMBL/GenBank/DDBJ whole genome shotgun (WGS) entry which is preliminary data.</text>
</comment>
<evidence type="ECO:0000313" key="3">
    <source>
        <dbReference type="EMBL" id="KAK4297217.1"/>
    </source>
</evidence>
<dbReference type="InterPro" id="IPR050621">
    <property type="entry name" value="Tudor_domain_containing"/>
</dbReference>
<dbReference type="PANTHER" id="PTHR22948">
    <property type="entry name" value="TUDOR DOMAIN CONTAINING PROTEIN"/>
    <property type="match status" value="1"/>
</dbReference>
<dbReference type="AlphaFoldDB" id="A0AAE1NY14"/>
<evidence type="ECO:0000259" key="2">
    <source>
        <dbReference type="PROSITE" id="PS50304"/>
    </source>
</evidence>
<feature type="region of interest" description="Disordered" evidence="1">
    <location>
        <begin position="804"/>
        <end position="863"/>
    </location>
</feature>
<dbReference type="Gene3D" id="2.40.50.90">
    <property type="match status" value="2"/>
</dbReference>
<gene>
    <name evidence="3" type="ORF">Pmani_030336</name>
</gene>
<dbReference type="GO" id="GO:0007283">
    <property type="term" value="P:spermatogenesis"/>
    <property type="evidence" value="ECO:0007669"/>
    <property type="project" value="TreeGrafter"/>
</dbReference>
<dbReference type="GO" id="GO:0030719">
    <property type="term" value="P:P granule organization"/>
    <property type="evidence" value="ECO:0007669"/>
    <property type="project" value="TreeGrafter"/>
</dbReference>
<evidence type="ECO:0000313" key="4">
    <source>
        <dbReference type="Proteomes" id="UP001292094"/>
    </source>
</evidence>
<feature type="region of interest" description="Disordered" evidence="1">
    <location>
        <begin position="37"/>
        <end position="78"/>
    </location>
</feature>